<comment type="caution">
    <text evidence="5">The sequence shown here is derived from an EMBL/GenBank/DDBJ whole genome shotgun (WGS) entry which is preliminary data.</text>
</comment>
<dbReference type="Gene3D" id="1.10.10.10">
    <property type="entry name" value="Winged helix-like DNA-binding domain superfamily/Winged helix DNA-binding domain"/>
    <property type="match status" value="1"/>
</dbReference>
<dbReference type="GO" id="GO:0006355">
    <property type="term" value="P:regulation of DNA-templated transcription"/>
    <property type="evidence" value="ECO:0007669"/>
    <property type="project" value="InterPro"/>
</dbReference>
<reference evidence="5 6" key="1">
    <citation type="submission" date="2007-03" db="EMBL/GenBank/DDBJ databases">
        <authorList>
            <person name="Fulton L."/>
            <person name="Clifton S."/>
            <person name="Fulton B."/>
            <person name="Xu J."/>
            <person name="Minx P."/>
            <person name="Pepin K.H."/>
            <person name="Johnson M."/>
            <person name="Thiruvilangam P."/>
            <person name="Bhonagiri V."/>
            <person name="Nash W.E."/>
            <person name="Mardis E.R."/>
            <person name="Wilson R.K."/>
        </authorList>
    </citation>
    <scope>NUCLEOTIDE SEQUENCE [LARGE SCALE GENOMIC DNA]</scope>
    <source>
        <strain evidence="6">ATCC 8483 / DSM 1896 / JCM 5824 / BCRC 10623 / CCUG 4943 / NCTC 11153</strain>
    </source>
</reference>
<dbReference type="PROSITE" id="PS00622">
    <property type="entry name" value="HTH_LUXR_1"/>
    <property type="match status" value="1"/>
</dbReference>
<dbReference type="Pfam" id="PF00196">
    <property type="entry name" value="GerE"/>
    <property type="match status" value="1"/>
</dbReference>
<dbReference type="PROSITE" id="PS50043">
    <property type="entry name" value="HTH_LUXR_2"/>
    <property type="match status" value="1"/>
</dbReference>
<dbReference type="AlphaFoldDB" id="A0AAN3D984"/>
<gene>
    <name evidence="5" type="ORF">BACOVA_01526</name>
</gene>
<protein>
    <submittedName>
        <fullName evidence="5">Transcriptional regulator, LuxR family</fullName>
    </submittedName>
</protein>
<dbReference type="CDD" id="cd06170">
    <property type="entry name" value="LuxR_C_like"/>
    <property type="match status" value="1"/>
</dbReference>
<evidence type="ECO:0000313" key="5">
    <source>
        <dbReference type="EMBL" id="EDO12712.1"/>
    </source>
</evidence>
<evidence type="ECO:0000313" key="6">
    <source>
        <dbReference type="Proteomes" id="UP000005475"/>
    </source>
</evidence>
<organism evidence="5 6">
    <name type="scientific">Bacteroides ovatus (strain ATCC 8483 / DSM 1896 / JCM 5824 / BCRC 10623 / CCUG 4943 / NCTC 11153)</name>
    <dbReference type="NCBI Taxonomy" id="411476"/>
    <lineage>
        <taxon>Bacteria</taxon>
        <taxon>Pseudomonadati</taxon>
        <taxon>Bacteroidota</taxon>
        <taxon>Bacteroidia</taxon>
        <taxon>Bacteroidales</taxon>
        <taxon>Bacteroidaceae</taxon>
        <taxon>Bacteroides</taxon>
    </lineage>
</organism>
<name>A0AAN3D984_BACO1</name>
<sequence length="275" mass="31811">MVNKRFLKTDYQYPKTFAMNKSNNITREEMWAKQCLSSTDIDYAVWERDKSILHQLSKICHNCTFVVDVYKCNYTYASSNFVDLLGFDSHKIETLEKQGDYLESRIHPDDRAQLAALQVTLSQFIYSLPLEQRNDYSNIYSFRILNAKQQYIRVTSRHQVLEQDRNGKAWLVIGNMDISPDQKHSETVDCTVLNLKNGEFFSPSSLIMPSSLNLTNREIEILRLIQKGLLSKEIADKLCISIHTVNIHRQNLLRKLGVQNSIEAIRLGQETGLLS</sequence>
<dbReference type="GO" id="GO:0003677">
    <property type="term" value="F:DNA binding"/>
    <property type="evidence" value="ECO:0007669"/>
    <property type="project" value="UniProtKB-KW"/>
</dbReference>
<dbReference type="PRINTS" id="PR00038">
    <property type="entry name" value="HTHLUXR"/>
</dbReference>
<dbReference type="PANTHER" id="PTHR44688">
    <property type="entry name" value="DNA-BINDING TRANSCRIPTIONAL ACTIVATOR DEVR_DOSR"/>
    <property type="match status" value="1"/>
</dbReference>
<dbReference type="Pfam" id="PF08447">
    <property type="entry name" value="PAS_3"/>
    <property type="match status" value="1"/>
</dbReference>
<dbReference type="InterPro" id="IPR016032">
    <property type="entry name" value="Sig_transdc_resp-reg_C-effctor"/>
</dbReference>
<dbReference type="SUPFAM" id="SSF46894">
    <property type="entry name" value="C-terminal effector domain of the bipartite response regulators"/>
    <property type="match status" value="1"/>
</dbReference>
<dbReference type="InterPro" id="IPR013655">
    <property type="entry name" value="PAS_fold_3"/>
</dbReference>
<dbReference type="PANTHER" id="PTHR44688:SF16">
    <property type="entry name" value="DNA-BINDING TRANSCRIPTIONAL ACTIVATOR DEVR_DOSR"/>
    <property type="match status" value="1"/>
</dbReference>
<keyword evidence="1" id="KW-0805">Transcription regulation</keyword>
<dbReference type="SMART" id="SM00421">
    <property type="entry name" value="HTH_LUXR"/>
    <property type="match status" value="1"/>
</dbReference>
<dbReference type="InterPro" id="IPR000792">
    <property type="entry name" value="Tscrpt_reg_LuxR_C"/>
</dbReference>
<keyword evidence="3" id="KW-0804">Transcription</keyword>
<keyword evidence="2" id="KW-0238">DNA-binding</keyword>
<evidence type="ECO:0000256" key="2">
    <source>
        <dbReference type="ARBA" id="ARBA00023125"/>
    </source>
</evidence>
<reference evidence="6" key="2">
    <citation type="submission" date="2007-04" db="EMBL/GenBank/DDBJ databases">
        <title>Draft genome sequence of Bacteroides ovatus (ATCC 8483).</title>
        <authorList>
            <person name="Sudarsanam P."/>
            <person name="Ley R."/>
            <person name="Guruge J."/>
            <person name="Turnbaugh P.J."/>
            <person name="Mahowald M."/>
            <person name="Liep D."/>
            <person name="Gordon J."/>
        </authorList>
    </citation>
    <scope>NUCLEOTIDE SEQUENCE [LARGE SCALE GENOMIC DNA]</scope>
    <source>
        <strain evidence="6">ATCC 8483 / DSM 1896 / JCM 5824 / BCRC 10623 / CCUG 4943 / NCTC 11153</strain>
    </source>
</reference>
<accession>A0AAN3D984</accession>
<evidence type="ECO:0000256" key="1">
    <source>
        <dbReference type="ARBA" id="ARBA00023015"/>
    </source>
</evidence>
<dbReference type="Gene3D" id="3.30.450.20">
    <property type="entry name" value="PAS domain"/>
    <property type="match status" value="1"/>
</dbReference>
<proteinExistence type="predicted"/>
<evidence type="ECO:0000259" key="4">
    <source>
        <dbReference type="PROSITE" id="PS50043"/>
    </source>
</evidence>
<evidence type="ECO:0000256" key="3">
    <source>
        <dbReference type="ARBA" id="ARBA00023163"/>
    </source>
</evidence>
<feature type="domain" description="HTH luxR-type" evidence="4">
    <location>
        <begin position="207"/>
        <end position="272"/>
    </location>
</feature>
<dbReference type="InterPro" id="IPR036388">
    <property type="entry name" value="WH-like_DNA-bd_sf"/>
</dbReference>
<dbReference type="Proteomes" id="UP000005475">
    <property type="component" value="Unassembled WGS sequence"/>
</dbReference>
<dbReference type="EMBL" id="AAXF02000044">
    <property type="protein sequence ID" value="EDO12712.1"/>
    <property type="molecule type" value="Genomic_DNA"/>
</dbReference>